<evidence type="ECO:0000313" key="1">
    <source>
        <dbReference type="EMBL" id="KFO11507.1"/>
    </source>
</evidence>
<name>A0A087VFW5_BALRE</name>
<keyword evidence="2" id="KW-1185">Reference proteome</keyword>
<dbReference type="SUPFAM" id="SSF58069">
    <property type="entry name" value="Virus ectodomain"/>
    <property type="match status" value="1"/>
</dbReference>
<evidence type="ECO:0000313" key="2">
    <source>
        <dbReference type="Proteomes" id="UP000053309"/>
    </source>
</evidence>
<dbReference type="AlphaFoldDB" id="A0A087VFW5"/>
<proteinExistence type="predicted"/>
<feature type="non-terminal residue" evidence="1">
    <location>
        <position position="46"/>
    </location>
</feature>
<accession>A0A087VFW5</accession>
<dbReference type="Proteomes" id="UP000053309">
    <property type="component" value="Unassembled WGS sequence"/>
</dbReference>
<dbReference type="Gene3D" id="1.10.287.210">
    <property type="match status" value="1"/>
</dbReference>
<protein>
    <submittedName>
        <fullName evidence="1">Uncharacterized protein</fullName>
    </submittedName>
</protein>
<sequence>AVDYLLLRHNHGCEEFKGMCCFNLSDNSLLIEKKVQQLKELASKFS</sequence>
<feature type="non-terminal residue" evidence="1">
    <location>
        <position position="1"/>
    </location>
</feature>
<reference evidence="1 2" key="1">
    <citation type="submission" date="2014-04" db="EMBL/GenBank/DDBJ databases">
        <title>Genome evolution of avian class.</title>
        <authorList>
            <person name="Zhang G."/>
            <person name="Li C."/>
        </authorList>
    </citation>
    <scope>NUCLEOTIDE SEQUENCE [LARGE SCALE GENOMIC DNA]</scope>
    <source>
        <strain evidence="1">BGI_N312</strain>
    </source>
</reference>
<dbReference type="EMBL" id="KL491826">
    <property type="protein sequence ID" value="KFO11507.1"/>
    <property type="molecule type" value="Genomic_DNA"/>
</dbReference>
<organism evidence="1 2">
    <name type="scientific">Balearica regulorum gibbericeps</name>
    <name type="common">East African grey crowned-crane</name>
    <dbReference type="NCBI Taxonomy" id="100784"/>
    <lineage>
        <taxon>Eukaryota</taxon>
        <taxon>Metazoa</taxon>
        <taxon>Chordata</taxon>
        <taxon>Craniata</taxon>
        <taxon>Vertebrata</taxon>
        <taxon>Euteleostomi</taxon>
        <taxon>Archelosauria</taxon>
        <taxon>Archosauria</taxon>
        <taxon>Dinosauria</taxon>
        <taxon>Saurischia</taxon>
        <taxon>Theropoda</taxon>
        <taxon>Coelurosauria</taxon>
        <taxon>Aves</taxon>
        <taxon>Neognathae</taxon>
        <taxon>Neoaves</taxon>
        <taxon>Gruiformes</taxon>
        <taxon>Gruidae</taxon>
        <taxon>Balearica</taxon>
    </lineage>
</organism>
<gene>
    <name evidence="1" type="ORF">N312_01167</name>
</gene>